<organism evidence="3 4">
    <name type="scientific">Pararobbsia silviterrae</name>
    <dbReference type="NCBI Taxonomy" id="1792498"/>
    <lineage>
        <taxon>Bacteria</taxon>
        <taxon>Pseudomonadati</taxon>
        <taxon>Pseudomonadota</taxon>
        <taxon>Betaproteobacteria</taxon>
        <taxon>Burkholderiales</taxon>
        <taxon>Burkholderiaceae</taxon>
        <taxon>Pararobbsia</taxon>
    </lineage>
</organism>
<dbReference type="AlphaFoldDB" id="A0A494XUR7"/>
<comment type="caution">
    <text evidence="3">The sequence shown here is derived from an EMBL/GenBank/DDBJ whole genome shotgun (WGS) entry which is preliminary data.</text>
</comment>
<dbReference type="PANTHER" id="PTHR34606">
    <property type="entry name" value="BON DOMAIN-CONTAINING PROTEIN"/>
    <property type="match status" value="1"/>
</dbReference>
<evidence type="ECO:0000259" key="2">
    <source>
        <dbReference type="PROSITE" id="PS50914"/>
    </source>
</evidence>
<dbReference type="Pfam" id="PF04972">
    <property type="entry name" value="BON"/>
    <property type="match status" value="1"/>
</dbReference>
<feature type="domain" description="BON" evidence="2">
    <location>
        <begin position="43"/>
        <end position="111"/>
    </location>
</feature>
<keyword evidence="4" id="KW-1185">Reference proteome</keyword>
<keyword evidence="1" id="KW-0732">Signal</keyword>
<dbReference type="Proteomes" id="UP000270342">
    <property type="component" value="Unassembled WGS sequence"/>
</dbReference>
<evidence type="ECO:0000313" key="3">
    <source>
        <dbReference type="EMBL" id="RKP53451.1"/>
    </source>
</evidence>
<feature type="chain" id="PRO_5019791026" evidence="1">
    <location>
        <begin position="26"/>
        <end position="117"/>
    </location>
</feature>
<proteinExistence type="predicted"/>
<gene>
    <name evidence="3" type="ORF">D7S86_17270</name>
</gene>
<evidence type="ECO:0000313" key="4">
    <source>
        <dbReference type="Proteomes" id="UP000270342"/>
    </source>
</evidence>
<dbReference type="EMBL" id="RBZU01000007">
    <property type="protein sequence ID" value="RKP53451.1"/>
    <property type="molecule type" value="Genomic_DNA"/>
</dbReference>
<dbReference type="InterPro" id="IPR051686">
    <property type="entry name" value="Lipoprotein_DolP"/>
</dbReference>
<dbReference type="RefSeq" id="WP_121088080.1">
    <property type="nucleotide sequence ID" value="NZ_RBZU01000007.1"/>
</dbReference>
<dbReference type="PANTHER" id="PTHR34606:SF15">
    <property type="entry name" value="BON DOMAIN-CONTAINING PROTEIN"/>
    <property type="match status" value="1"/>
</dbReference>
<dbReference type="OrthoDB" id="9132396at2"/>
<dbReference type="PROSITE" id="PS50914">
    <property type="entry name" value="BON"/>
    <property type="match status" value="1"/>
</dbReference>
<feature type="signal peptide" evidence="1">
    <location>
        <begin position="1"/>
        <end position="25"/>
    </location>
</feature>
<sequence>MKVTRFFVVAGTALVLSAASVGAYAQASDANAAAAPAASSKAANRALSKSVRRALTKNKQIDSTNIYIRARDGVIRLTGFVPENAQIQAATDTVQGVSGVTSVDNKLTVKQPSGGGN</sequence>
<evidence type="ECO:0000256" key="1">
    <source>
        <dbReference type="SAM" id="SignalP"/>
    </source>
</evidence>
<protein>
    <submittedName>
        <fullName evidence="3">BON domain-containing protein</fullName>
    </submittedName>
</protein>
<name>A0A494XUR7_9BURK</name>
<accession>A0A494XUR7</accession>
<dbReference type="Gene3D" id="3.30.1340.30">
    <property type="match status" value="1"/>
</dbReference>
<reference evidence="3 4" key="1">
    <citation type="submission" date="2018-10" db="EMBL/GenBank/DDBJ databases">
        <title>Robbsia sp. DHC34, isolated from soil.</title>
        <authorList>
            <person name="Gao Z.-H."/>
            <person name="Qiu L.-H."/>
        </authorList>
    </citation>
    <scope>NUCLEOTIDE SEQUENCE [LARGE SCALE GENOMIC DNA]</scope>
    <source>
        <strain evidence="3 4">DHC34</strain>
    </source>
</reference>
<dbReference type="InterPro" id="IPR007055">
    <property type="entry name" value="BON_dom"/>
</dbReference>